<evidence type="ECO:0000313" key="2">
    <source>
        <dbReference type="EMBL" id="CEM17578.1"/>
    </source>
</evidence>
<reference evidence="2 3" key="1">
    <citation type="submission" date="2014-11" db="EMBL/GenBank/DDBJ databases">
        <authorList>
            <person name="Zhu J."/>
            <person name="Qi W."/>
            <person name="Song R."/>
        </authorList>
    </citation>
    <scope>NUCLEOTIDE SEQUENCE [LARGE SCALE GENOMIC DNA]</scope>
</reference>
<accession>A0A0G4FSE5</accession>
<dbReference type="InParanoid" id="A0A0G4FSE5"/>
<feature type="compositionally biased region" description="Basic and acidic residues" evidence="1">
    <location>
        <begin position="112"/>
        <end position="121"/>
    </location>
</feature>
<evidence type="ECO:0000313" key="3">
    <source>
        <dbReference type="Proteomes" id="UP000041254"/>
    </source>
</evidence>
<dbReference type="VEuPathDB" id="CryptoDB:Vbra_3094"/>
<gene>
    <name evidence="2" type="ORF">Vbra_3094</name>
</gene>
<feature type="region of interest" description="Disordered" evidence="1">
    <location>
        <begin position="108"/>
        <end position="179"/>
    </location>
</feature>
<feature type="compositionally biased region" description="Low complexity" evidence="1">
    <location>
        <begin position="74"/>
        <end position="83"/>
    </location>
</feature>
<name>A0A0G4FSE5_VITBC</name>
<feature type="region of interest" description="Disordered" evidence="1">
    <location>
        <begin position="1"/>
        <end position="22"/>
    </location>
</feature>
<evidence type="ECO:0000256" key="1">
    <source>
        <dbReference type="SAM" id="MobiDB-lite"/>
    </source>
</evidence>
<feature type="compositionally biased region" description="Basic residues" evidence="1">
    <location>
        <begin position="1"/>
        <end position="11"/>
    </location>
</feature>
<dbReference type="EMBL" id="CDMY01000491">
    <property type="protein sequence ID" value="CEM17578.1"/>
    <property type="molecule type" value="Genomic_DNA"/>
</dbReference>
<dbReference type="AlphaFoldDB" id="A0A0G4FSE5"/>
<sequence length="179" mass="18883">MSARSRRRARMGRIDNGDVPPSLRSAALACLDEANYMSGLHTRRDQLTGGEPADGDADQSPDQQGAGGLEDVGESQPSAAAPQAGGGEQPLTAAQASVFAGYLQSLQSGVSEAHETRETLESRAAQTQPRPPSPPLPPPPSPAPTPPSQPDAAPRVDEEEYRGLRKQCRRTRAQGPPSW</sequence>
<proteinExistence type="predicted"/>
<organism evidence="2 3">
    <name type="scientific">Vitrella brassicaformis (strain CCMP3155)</name>
    <dbReference type="NCBI Taxonomy" id="1169540"/>
    <lineage>
        <taxon>Eukaryota</taxon>
        <taxon>Sar</taxon>
        <taxon>Alveolata</taxon>
        <taxon>Colpodellida</taxon>
        <taxon>Vitrellaceae</taxon>
        <taxon>Vitrella</taxon>
    </lineage>
</organism>
<feature type="compositionally biased region" description="Pro residues" evidence="1">
    <location>
        <begin position="129"/>
        <end position="149"/>
    </location>
</feature>
<protein>
    <submittedName>
        <fullName evidence="2">Uncharacterized protein</fullName>
    </submittedName>
</protein>
<keyword evidence="3" id="KW-1185">Reference proteome</keyword>
<feature type="region of interest" description="Disordered" evidence="1">
    <location>
        <begin position="41"/>
        <end position="92"/>
    </location>
</feature>
<dbReference type="Proteomes" id="UP000041254">
    <property type="component" value="Unassembled WGS sequence"/>
</dbReference>